<dbReference type="Pfam" id="PF06048">
    <property type="entry name" value="DUF927"/>
    <property type="match status" value="1"/>
</dbReference>
<dbReference type="Proteomes" id="UP000814010">
    <property type="component" value="Unassembled WGS sequence"/>
</dbReference>
<evidence type="ECO:0000259" key="1">
    <source>
        <dbReference type="Pfam" id="PF06048"/>
    </source>
</evidence>
<evidence type="ECO:0000313" key="2">
    <source>
        <dbReference type="EMBL" id="MCF5629804.1"/>
    </source>
</evidence>
<name>A0A9Q4A495_PSESX</name>
<feature type="domain" description="DUF927" evidence="1">
    <location>
        <begin position="50"/>
        <end position="101"/>
    </location>
</feature>
<dbReference type="EMBL" id="WKAE01000093">
    <property type="protein sequence ID" value="MCF5629804.1"/>
    <property type="molecule type" value="Genomic_DNA"/>
</dbReference>
<organism evidence="2 3">
    <name type="scientific">Pseudomonas syringae</name>
    <dbReference type="NCBI Taxonomy" id="317"/>
    <lineage>
        <taxon>Bacteria</taxon>
        <taxon>Pseudomonadati</taxon>
        <taxon>Pseudomonadota</taxon>
        <taxon>Gammaproteobacteria</taxon>
        <taxon>Pseudomonadales</taxon>
        <taxon>Pseudomonadaceae</taxon>
        <taxon>Pseudomonas</taxon>
    </lineage>
</organism>
<protein>
    <submittedName>
        <fullName evidence="2">DUF927 domain-containing protein</fullName>
    </submittedName>
</protein>
<accession>A0A9Q4A495</accession>
<gene>
    <name evidence="2" type="ORF">GIV53_10895</name>
</gene>
<reference evidence="2" key="1">
    <citation type="submission" date="2019-11" db="EMBL/GenBank/DDBJ databases">
        <title>Epiphytic Pseudomonas syringae from cherry orchards.</title>
        <authorList>
            <person name="Hulin M.T."/>
        </authorList>
    </citation>
    <scope>NUCLEOTIDE SEQUENCE</scope>
    <source>
        <strain evidence="2">PA-2-5E</strain>
    </source>
</reference>
<dbReference type="InterPro" id="IPR009270">
    <property type="entry name" value="DUF927"/>
</dbReference>
<dbReference type="AlphaFoldDB" id="A0A9Q4A495"/>
<sequence length="123" mass="13668">MHTHSAAAWFYLRDSRLGTLLKSRCVVSSGQSTKNFGSPPCAGFVVSGSWRSHIASESIAARSEWRLVLDEAGMCKPRIIGETVYMLGNITGKARANDRGHTACYLSWFRPRRINSCRCISRS</sequence>
<proteinExistence type="predicted"/>
<evidence type="ECO:0000313" key="3">
    <source>
        <dbReference type="Proteomes" id="UP000814010"/>
    </source>
</evidence>
<comment type="caution">
    <text evidence="2">The sequence shown here is derived from an EMBL/GenBank/DDBJ whole genome shotgun (WGS) entry which is preliminary data.</text>
</comment>